<keyword evidence="1" id="KW-0812">Transmembrane</keyword>
<keyword evidence="1" id="KW-0472">Membrane</keyword>
<dbReference type="Pfam" id="PF10322">
    <property type="entry name" value="7TM_GPCR_Sru"/>
    <property type="match status" value="1"/>
</dbReference>
<dbReference type="InterPro" id="IPR003839">
    <property type="entry name" value="7TM_GPCR_serpentine_rcpt_Sru"/>
</dbReference>
<dbReference type="KEGG" id="crq:GCK72_016844"/>
<evidence type="ECO:0000313" key="2">
    <source>
        <dbReference type="EMBL" id="KAF1750296.1"/>
    </source>
</evidence>
<feature type="transmembrane region" description="Helical" evidence="1">
    <location>
        <begin position="6"/>
        <end position="30"/>
    </location>
</feature>
<dbReference type="EMBL" id="WUAV01000005">
    <property type="protein sequence ID" value="KAF1750296.1"/>
    <property type="molecule type" value="Genomic_DNA"/>
</dbReference>
<evidence type="ECO:0000256" key="1">
    <source>
        <dbReference type="SAM" id="Phobius"/>
    </source>
</evidence>
<sequence length="152" mass="16961">MLQPLFAFGNFLLTAIVTFTVIGLNIAMFLKISERKMTSLGQSQSTQTQKVSRTLTGTMIIMLIPLIVYLFVAKITSNIANQLDKVIFELWSIAVNSSDFDHFYQLLRSAVLEIDPCSIPTSWRLKGICHSADPSDYEDALSNSSPSVHSHF</sequence>
<dbReference type="RefSeq" id="XP_053580643.1">
    <property type="nucleotide sequence ID" value="XM_053731730.1"/>
</dbReference>
<comment type="caution">
    <text evidence="2">The sequence shown here is derived from an EMBL/GenBank/DDBJ whole genome shotgun (WGS) entry which is preliminary data.</text>
</comment>
<name>A0A6A5G5Z4_CAERE</name>
<dbReference type="GeneID" id="9810861"/>
<reference evidence="2 3" key="1">
    <citation type="submission" date="2019-12" db="EMBL/GenBank/DDBJ databases">
        <title>Chromosome-level assembly of the Caenorhabditis remanei genome.</title>
        <authorList>
            <person name="Teterina A.A."/>
            <person name="Willis J.H."/>
            <person name="Phillips P.C."/>
        </authorList>
    </citation>
    <scope>NUCLEOTIDE SEQUENCE [LARGE SCALE GENOMIC DNA]</scope>
    <source>
        <strain evidence="2 3">PX506</strain>
        <tissue evidence="2">Whole organism</tissue>
    </source>
</reference>
<dbReference type="Proteomes" id="UP000483820">
    <property type="component" value="Chromosome V"/>
</dbReference>
<proteinExistence type="predicted"/>
<gene>
    <name evidence="2" type="ORF">GCK72_016844</name>
</gene>
<dbReference type="AlphaFoldDB" id="A0A6A5G5Z4"/>
<feature type="transmembrane region" description="Helical" evidence="1">
    <location>
        <begin position="51"/>
        <end position="72"/>
    </location>
</feature>
<organism evidence="2 3">
    <name type="scientific">Caenorhabditis remanei</name>
    <name type="common">Caenorhabditis vulgaris</name>
    <dbReference type="NCBI Taxonomy" id="31234"/>
    <lineage>
        <taxon>Eukaryota</taxon>
        <taxon>Metazoa</taxon>
        <taxon>Ecdysozoa</taxon>
        <taxon>Nematoda</taxon>
        <taxon>Chromadorea</taxon>
        <taxon>Rhabditida</taxon>
        <taxon>Rhabditina</taxon>
        <taxon>Rhabditomorpha</taxon>
        <taxon>Rhabditoidea</taxon>
        <taxon>Rhabditidae</taxon>
        <taxon>Peloderinae</taxon>
        <taxon>Caenorhabditis</taxon>
    </lineage>
</organism>
<dbReference type="CTD" id="9810861"/>
<accession>A0A6A5G5Z4</accession>
<evidence type="ECO:0000313" key="3">
    <source>
        <dbReference type="Proteomes" id="UP000483820"/>
    </source>
</evidence>
<keyword evidence="1" id="KW-1133">Transmembrane helix</keyword>
<protein>
    <submittedName>
        <fullName evidence="2">Uncharacterized protein</fullName>
    </submittedName>
</protein>